<accession>A0ABQ7NV78</accession>
<evidence type="ECO:0000256" key="4">
    <source>
        <dbReference type="ARBA" id="ARBA00022989"/>
    </source>
</evidence>
<evidence type="ECO:0000256" key="2">
    <source>
        <dbReference type="ARBA" id="ARBA00022692"/>
    </source>
</evidence>
<dbReference type="Pfam" id="PF06749">
    <property type="entry name" value="DUF1218"/>
    <property type="match status" value="1"/>
</dbReference>
<evidence type="ECO:0000256" key="5">
    <source>
        <dbReference type="ARBA" id="ARBA00023136"/>
    </source>
</evidence>
<evidence type="ECO:0000313" key="10">
    <source>
        <dbReference type="Proteomes" id="UP000823674"/>
    </source>
</evidence>
<evidence type="ECO:0000256" key="6">
    <source>
        <dbReference type="ARBA" id="ARBA00029467"/>
    </source>
</evidence>
<feature type="transmembrane region" description="Helical" evidence="7">
    <location>
        <begin position="74"/>
        <end position="96"/>
    </location>
</feature>
<protein>
    <submittedName>
        <fullName evidence="9">Uncharacterized protein</fullName>
    </submittedName>
</protein>
<reference evidence="9 10" key="1">
    <citation type="submission" date="2021-03" db="EMBL/GenBank/DDBJ databases">
        <authorList>
            <person name="King G.J."/>
            <person name="Bancroft I."/>
            <person name="Baten A."/>
            <person name="Bloomfield J."/>
            <person name="Borpatragohain P."/>
            <person name="He Z."/>
            <person name="Irish N."/>
            <person name="Irwin J."/>
            <person name="Liu K."/>
            <person name="Mauleon R.P."/>
            <person name="Moore J."/>
            <person name="Morris R."/>
            <person name="Ostergaard L."/>
            <person name="Wang B."/>
            <person name="Wells R."/>
        </authorList>
    </citation>
    <scope>NUCLEOTIDE SEQUENCE [LARGE SCALE GENOMIC DNA]</scope>
    <source>
        <strain evidence="9">R-o-18</strain>
        <tissue evidence="9">Leaf</tissue>
    </source>
</reference>
<sequence length="144" mass="15942">MASVLLLFLVFVFDLTAFGLAVAAEQRRTTVGPLYLSLWQVVNESGDSSYLASSQLFIMVASRYRLALSGSRSYPIVLFITTWVFFFIAEVCLLAGSVRNAYHTKYHVYFGNTAPSCRSLRKGVFAGWSCVHKQGLSPSFTTCA</sequence>
<keyword evidence="2 7" id="KW-0812">Transmembrane</keyword>
<evidence type="ECO:0000256" key="3">
    <source>
        <dbReference type="ARBA" id="ARBA00022729"/>
    </source>
</evidence>
<gene>
    <name evidence="9" type="primary">A01p040060.1_BraROA</name>
    <name evidence="9" type="ORF">IGI04_002319</name>
</gene>
<dbReference type="Proteomes" id="UP000823674">
    <property type="component" value="Chromosome A01"/>
</dbReference>
<keyword evidence="5 7" id="KW-0472">Membrane</keyword>
<dbReference type="InterPro" id="IPR009606">
    <property type="entry name" value="DEAL/Modifying_wall_lignin1/2"/>
</dbReference>
<evidence type="ECO:0000256" key="8">
    <source>
        <dbReference type="SAM" id="SignalP"/>
    </source>
</evidence>
<dbReference type="InterPro" id="IPR052222">
    <property type="entry name" value="DESIGUAL"/>
</dbReference>
<dbReference type="PANTHER" id="PTHR31769">
    <property type="entry name" value="OS07G0462200 PROTEIN-RELATED"/>
    <property type="match status" value="1"/>
</dbReference>
<organism evidence="9 10">
    <name type="scientific">Brassica rapa subsp. trilocularis</name>
    <dbReference type="NCBI Taxonomy" id="1813537"/>
    <lineage>
        <taxon>Eukaryota</taxon>
        <taxon>Viridiplantae</taxon>
        <taxon>Streptophyta</taxon>
        <taxon>Embryophyta</taxon>
        <taxon>Tracheophyta</taxon>
        <taxon>Spermatophyta</taxon>
        <taxon>Magnoliopsida</taxon>
        <taxon>eudicotyledons</taxon>
        <taxon>Gunneridae</taxon>
        <taxon>Pentapetalae</taxon>
        <taxon>rosids</taxon>
        <taxon>malvids</taxon>
        <taxon>Brassicales</taxon>
        <taxon>Brassicaceae</taxon>
        <taxon>Brassiceae</taxon>
        <taxon>Brassica</taxon>
    </lineage>
</organism>
<comment type="similarity">
    <text evidence="6">Belongs to the DESIGUAL family.</text>
</comment>
<proteinExistence type="inferred from homology"/>
<feature type="chain" id="PRO_5046423041" evidence="8">
    <location>
        <begin position="24"/>
        <end position="144"/>
    </location>
</feature>
<name>A0ABQ7NV78_BRACM</name>
<keyword evidence="3 8" id="KW-0732">Signal</keyword>
<evidence type="ECO:0000313" key="9">
    <source>
        <dbReference type="EMBL" id="KAG5414752.1"/>
    </source>
</evidence>
<evidence type="ECO:0000256" key="1">
    <source>
        <dbReference type="ARBA" id="ARBA00004127"/>
    </source>
</evidence>
<feature type="signal peptide" evidence="8">
    <location>
        <begin position="1"/>
        <end position="23"/>
    </location>
</feature>
<evidence type="ECO:0000256" key="7">
    <source>
        <dbReference type="SAM" id="Phobius"/>
    </source>
</evidence>
<keyword evidence="10" id="KW-1185">Reference proteome</keyword>
<dbReference type="EMBL" id="JADBGQ010000001">
    <property type="protein sequence ID" value="KAG5414752.1"/>
    <property type="molecule type" value="Genomic_DNA"/>
</dbReference>
<comment type="caution">
    <text evidence="9">The sequence shown here is derived from an EMBL/GenBank/DDBJ whole genome shotgun (WGS) entry which is preliminary data.</text>
</comment>
<comment type="subcellular location">
    <subcellularLocation>
        <location evidence="1">Endomembrane system</location>
        <topology evidence="1">Multi-pass membrane protein</topology>
    </subcellularLocation>
</comment>
<keyword evidence="4 7" id="KW-1133">Transmembrane helix</keyword>